<dbReference type="InParanoid" id="A0A2G5EPQ4"/>
<proteinExistence type="predicted"/>
<evidence type="ECO:0000256" key="3">
    <source>
        <dbReference type="SAM" id="MobiDB-lite"/>
    </source>
</evidence>
<protein>
    <recommendedName>
        <fullName evidence="4">DYW domain-containing protein</fullName>
    </recommendedName>
</protein>
<dbReference type="STRING" id="218851.A0A2G5EPQ4"/>
<keyword evidence="6" id="KW-1185">Reference proteome</keyword>
<dbReference type="InterPro" id="IPR046960">
    <property type="entry name" value="PPR_At4g14850-like_plant"/>
</dbReference>
<dbReference type="Gene3D" id="1.25.40.10">
    <property type="entry name" value="Tetratricopeptide repeat domain"/>
    <property type="match status" value="4"/>
</dbReference>
<feature type="compositionally biased region" description="Polar residues" evidence="3">
    <location>
        <begin position="40"/>
        <end position="58"/>
    </location>
</feature>
<dbReference type="OrthoDB" id="1859983at2759"/>
<gene>
    <name evidence="5" type="ORF">AQUCO_00600359v1</name>
</gene>
<reference evidence="5 6" key="1">
    <citation type="submission" date="2017-09" db="EMBL/GenBank/DDBJ databases">
        <title>WGS assembly of Aquilegia coerulea Goldsmith.</title>
        <authorList>
            <person name="Hodges S."/>
            <person name="Kramer E."/>
            <person name="Nordborg M."/>
            <person name="Tomkins J."/>
            <person name="Borevitz J."/>
            <person name="Derieg N."/>
            <person name="Yan J."/>
            <person name="Mihaltcheva S."/>
            <person name="Hayes R.D."/>
            <person name="Rokhsar D."/>
        </authorList>
    </citation>
    <scope>NUCLEOTIDE SEQUENCE [LARGE SCALE GENOMIC DNA]</scope>
    <source>
        <strain evidence="6">cv. Goldsmith</strain>
    </source>
</reference>
<dbReference type="InterPro" id="IPR032867">
    <property type="entry name" value="DYW_dom"/>
</dbReference>
<dbReference type="PROSITE" id="PS51375">
    <property type="entry name" value="PPR"/>
    <property type="match status" value="1"/>
</dbReference>
<keyword evidence="1" id="KW-0677">Repeat</keyword>
<evidence type="ECO:0000313" key="6">
    <source>
        <dbReference type="Proteomes" id="UP000230069"/>
    </source>
</evidence>
<organism evidence="5 6">
    <name type="scientific">Aquilegia coerulea</name>
    <name type="common">Rocky mountain columbine</name>
    <dbReference type="NCBI Taxonomy" id="218851"/>
    <lineage>
        <taxon>Eukaryota</taxon>
        <taxon>Viridiplantae</taxon>
        <taxon>Streptophyta</taxon>
        <taxon>Embryophyta</taxon>
        <taxon>Tracheophyta</taxon>
        <taxon>Spermatophyta</taxon>
        <taxon>Magnoliopsida</taxon>
        <taxon>Ranunculales</taxon>
        <taxon>Ranunculaceae</taxon>
        <taxon>Thalictroideae</taxon>
        <taxon>Aquilegia</taxon>
    </lineage>
</organism>
<dbReference type="EMBL" id="KZ305023">
    <property type="protein sequence ID" value="PIA57587.1"/>
    <property type="molecule type" value="Genomic_DNA"/>
</dbReference>
<dbReference type="Pfam" id="PF13041">
    <property type="entry name" value="PPR_2"/>
    <property type="match status" value="1"/>
</dbReference>
<dbReference type="InterPro" id="IPR011990">
    <property type="entry name" value="TPR-like_helical_dom_sf"/>
</dbReference>
<dbReference type="AlphaFoldDB" id="A0A2G5EPQ4"/>
<evidence type="ECO:0000256" key="2">
    <source>
        <dbReference type="PROSITE-ProRule" id="PRU00708"/>
    </source>
</evidence>
<feature type="compositionally biased region" description="Basic residues" evidence="3">
    <location>
        <begin position="10"/>
        <end position="26"/>
    </location>
</feature>
<evidence type="ECO:0000256" key="1">
    <source>
        <dbReference type="ARBA" id="ARBA00022737"/>
    </source>
</evidence>
<feature type="domain" description="DYW" evidence="4">
    <location>
        <begin position="619"/>
        <end position="668"/>
    </location>
</feature>
<dbReference type="GO" id="GO:0009451">
    <property type="term" value="P:RNA modification"/>
    <property type="evidence" value="ECO:0007669"/>
    <property type="project" value="InterPro"/>
</dbReference>
<feature type="repeat" description="PPR" evidence="2">
    <location>
        <begin position="268"/>
        <end position="302"/>
    </location>
</feature>
<dbReference type="GO" id="GO:0003723">
    <property type="term" value="F:RNA binding"/>
    <property type="evidence" value="ECO:0007669"/>
    <property type="project" value="InterPro"/>
</dbReference>
<dbReference type="InterPro" id="IPR002885">
    <property type="entry name" value="PPR_rpt"/>
</dbReference>
<dbReference type="GO" id="GO:0008270">
    <property type="term" value="F:zinc ion binding"/>
    <property type="evidence" value="ECO:0007669"/>
    <property type="project" value="InterPro"/>
</dbReference>
<feature type="region of interest" description="Disordered" evidence="3">
    <location>
        <begin position="1"/>
        <end position="58"/>
    </location>
</feature>
<dbReference type="NCBIfam" id="TIGR00756">
    <property type="entry name" value="PPR"/>
    <property type="match status" value="1"/>
</dbReference>
<dbReference type="PANTHER" id="PTHR47926">
    <property type="entry name" value="PENTATRICOPEPTIDE REPEAT-CONTAINING PROTEIN"/>
    <property type="match status" value="1"/>
</dbReference>
<name>A0A2G5EPQ4_AQUCA</name>
<accession>A0A2G5EPQ4</accession>
<evidence type="ECO:0000313" key="5">
    <source>
        <dbReference type="EMBL" id="PIA57587.1"/>
    </source>
</evidence>
<sequence>MAMVAPSLSFHHHHHQHFLHKNKKKPNSNTSSHSFFPPKASSSLSNQPHTINSLTTPSPITQHDFSLSQTIEHLCDSGKLDEALQFLQREPKNVIFGNLQEQADSISVLLQACGERKDLEVGRKVHEMVSKSRYLCDDCVINTRIITMYGICGSPLDSRNVFDRLQRKNLYQWNALISGYNRNELWFDAMLVFCDLISTTDFKPNNYTFPCVVKACGGLASSEIGKVVHGMAMKMGLYLDEYVCNALIAMYGKCGHAEDAVKVIKTTTVRSWNALIGGCVQNGTPRKALDLFLQMTSLGLKPDLFSISSLLLACGNLKSLRDGKVVHGFVLRNGLELDFFVGIALISLYSQCGKPLYAQTFFDWMQERYLVCSNVMIPGLFKNELPDEAINLFRQMQHDQIHLPISPCITLKAELTDDFIVSSSVIDMYAKSGCIELSRRVFDRLRKKRHGIMDSNGCRFWSFERGRDAIELFEKVQREGCKHDAFSSICNLMACIRALCIMLGRAGHLELPTSLVEEMPEKPDGGIWGALFSDRRIHGEMDLGQKVSEKFLERHKAENYVLVSNLFTGAGNGLTKDVGCNWIELDGKTYSFIWKDLEEQIGEIGYITDTGSVLHGLAELLKMTKGVTLRSCKNLRTCGDCHNAAKLVFKLLERDIVVRDNKRFHHFTA</sequence>
<dbReference type="Proteomes" id="UP000230069">
    <property type="component" value="Unassembled WGS sequence"/>
</dbReference>
<dbReference type="Pfam" id="PF14432">
    <property type="entry name" value="DYW_deaminase"/>
    <property type="match status" value="1"/>
</dbReference>
<dbReference type="Pfam" id="PF01535">
    <property type="entry name" value="PPR"/>
    <property type="match status" value="4"/>
</dbReference>
<evidence type="ECO:0000259" key="4">
    <source>
        <dbReference type="Pfam" id="PF14432"/>
    </source>
</evidence>